<comment type="caution">
    <text evidence="1">The sequence shown here is derived from an EMBL/GenBank/DDBJ whole genome shotgun (WGS) entry which is preliminary data.</text>
</comment>
<sequence length="138" mass="15834">HSTVSVVRRDLRTNQIVAVAQYRLPFLDKEKIRFGDNGPWRPLKEVLYRKKGDYFGNAKSFMGSYGSVYRWKERDEKGVEPLVAYNRPIGCKSGSYLEVNDNSVLNSLDTIVATFLVMEKKRRNREEEDEILEGVAGG</sequence>
<organism evidence="1 2">
    <name type="scientific">Acaulospora colombiana</name>
    <dbReference type="NCBI Taxonomy" id="27376"/>
    <lineage>
        <taxon>Eukaryota</taxon>
        <taxon>Fungi</taxon>
        <taxon>Fungi incertae sedis</taxon>
        <taxon>Mucoromycota</taxon>
        <taxon>Glomeromycotina</taxon>
        <taxon>Glomeromycetes</taxon>
        <taxon>Diversisporales</taxon>
        <taxon>Acaulosporaceae</taxon>
        <taxon>Acaulospora</taxon>
    </lineage>
</organism>
<dbReference type="EMBL" id="CAJVPT010027719">
    <property type="protein sequence ID" value="CAG8684748.1"/>
    <property type="molecule type" value="Genomic_DNA"/>
</dbReference>
<gene>
    <name evidence="1" type="ORF">ACOLOM_LOCUS9500</name>
</gene>
<proteinExistence type="predicted"/>
<accession>A0ACA9P0W6</accession>
<feature type="non-terminal residue" evidence="1">
    <location>
        <position position="1"/>
    </location>
</feature>
<keyword evidence="2" id="KW-1185">Reference proteome</keyword>
<evidence type="ECO:0000313" key="2">
    <source>
        <dbReference type="Proteomes" id="UP000789525"/>
    </source>
</evidence>
<protein>
    <submittedName>
        <fullName evidence="1">5462_t:CDS:1</fullName>
    </submittedName>
</protein>
<name>A0ACA9P0W6_9GLOM</name>
<evidence type="ECO:0000313" key="1">
    <source>
        <dbReference type="EMBL" id="CAG8684748.1"/>
    </source>
</evidence>
<dbReference type="Proteomes" id="UP000789525">
    <property type="component" value="Unassembled WGS sequence"/>
</dbReference>
<reference evidence="1" key="1">
    <citation type="submission" date="2021-06" db="EMBL/GenBank/DDBJ databases">
        <authorList>
            <person name="Kallberg Y."/>
            <person name="Tangrot J."/>
            <person name="Rosling A."/>
        </authorList>
    </citation>
    <scope>NUCLEOTIDE SEQUENCE</scope>
    <source>
        <strain evidence="1">CL356</strain>
    </source>
</reference>